<evidence type="ECO:0000313" key="17">
    <source>
        <dbReference type="Proteomes" id="UP000035036"/>
    </source>
</evidence>
<evidence type="ECO:0000256" key="2">
    <source>
        <dbReference type="ARBA" id="ARBA00022490"/>
    </source>
</evidence>
<comment type="PTM">
    <text evidence="11">Carboxylation is probably crucial for Mg(2+) binding and, consequently, for the gamma-phosphate positioning of ATP.</text>
</comment>
<dbReference type="Pfam" id="PF01225">
    <property type="entry name" value="Mur_ligase"/>
    <property type="match status" value="1"/>
</dbReference>
<dbReference type="InterPro" id="IPR013221">
    <property type="entry name" value="Mur_ligase_cen"/>
</dbReference>
<dbReference type="GO" id="GO:0008360">
    <property type="term" value="P:regulation of cell shape"/>
    <property type="evidence" value="ECO:0007669"/>
    <property type="project" value="UniProtKB-KW"/>
</dbReference>
<dbReference type="NCBIfam" id="NF001124">
    <property type="entry name" value="PRK00139.1-2"/>
    <property type="match status" value="1"/>
</dbReference>
<evidence type="ECO:0000259" key="15">
    <source>
        <dbReference type="Pfam" id="PF08245"/>
    </source>
</evidence>
<comment type="pathway">
    <text evidence="11 12">Cell wall biogenesis; peptidoglycan biosynthesis.</text>
</comment>
<keyword evidence="5 11" id="KW-0547">Nucleotide-binding</keyword>
<evidence type="ECO:0000256" key="9">
    <source>
        <dbReference type="ARBA" id="ARBA00023306"/>
    </source>
</evidence>
<evidence type="ECO:0000256" key="6">
    <source>
        <dbReference type="ARBA" id="ARBA00022840"/>
    </source>
</evidence>
<dbReference type="InterPro" id="IPR035911">
    <property type="entry name" value="MurE/MurF_N"/>
</dbReference>
<keyword evidence="6 11" id="KW-0067">ATP-binding</keyword>
<dbReference type="KEGG" id="gsb:GSUB_13015"/>
<sequence>MTVRKKISSILPNTAKAMTGGTPDPEVTGLCCDSRRVEAGHAFFALPGVQSDGRRFIADALQRGAQAVVAEHPVDLPEGIAGFVVSNGREAMAHAAALFYDDPTAGLPVVGVTGTNGKTTVTYLLESILKAAGFRPAVLGTINYRLGDTCLPAPHTTPESTDLIKTLAQFRQEGADSLVMEVSSHALAQHRADGVHFTVGVFTNLTSEHLDYHGDMASYFASKKRLFHLLPEAEGHAVVNIDDPYGRQLAEEIEGTLTCGRREGAAVTPESVTLTLDGINGRIRTPAGTFELQSGLLGEFNLENLLCAVAAGIALDLPIEIIEKGIRQAPGVPGRLERIENSKGAVILVDYAHTGDALEKVLSTVCRLNPRRLLVVFGCGGDRDKSKRPAMAAVAIRHADLAIITTDNPRSEDPATIISEIETGCREAGGRSLSREELSGLDKGYFIEHDRRRAIDLAVSLLQPGDLLLVAGKGHEDYQIIGSERLHFDDREQVRRSLAEQEVSG</sequence>
<dbReference type="NCBIfam" id="TIGR01085">
    <property type="entry name" value="murE"/>
    <property type="match status" value="1"/>
</dbReference>
<evidence type="ECO:0000256" key="12">
    <source>
        <dbReference type="RuleBase" id="RU004135"/>
    </source>
</evidence>
<dbReference type="InterPro" id="IPR005761">
    <property type="entry name" value="UDP-N-AcMur-Glu-dNH2Pim_ligase"/>
</dbReference>
<dbReference type="GO" id="GO:0051301">
    <property type="term" value="P:cell division"/>
    <property type="evidence" value="ECO:0007669"/>
    <property type="project" value="UniProtKB-KW"/>
</dbReference>
<evidence type="ECO:0000256" key="7">
    <source>
        <dbReference type="ARBA" id="ARBA00022960"/>
    </source>
</evidence>
<feature type="binding site" evidence="11">
    <location>
        <begin position="114"/>
        <end position="120"/>
    </location>
    <ligand>
        <name>ATP</name>
        <dbReference type="ChEBI" id="CHEBI:30616"/>
    </ligand>
</feature>
<feature type="binding site" evidence="11">
    <location>
        <position position="189"/>
    </location>
    <ligand>
        <name>UDP-N-acetyl-alpha-D-muramoyl-L-alanyl-D-glutamate</name>
        <dbReference type="ChEBI" id="CHEBI:83900"/>
    </ligand>
</feature>
<feature type="binding site" evidence="11">
    <location>
        <position position="183"/>
    </location>
    <ligand>
        <name>UDP-N-acetyl-alpha-D-muramoyl-L-alanyl-D-glutamate</name>
        <dbReference type="ChEBI" id="CHEBI:83900"/>
    </ligand>
</feature>
<dbReference type="GO" id="GO:0004326">
    <property type="term" value="F:tetrahydrofolylpolyglutamate synthase activity"/>
    <property type="evidence" value="ECO:0007669"/>
    <property type="project" value="InterPro"/>
</dbReference>
<dbReference type="GO" id="GO:0005524">
    <property type="term" value="F:ATP binding"/>
    <property type="evidence" value="ECO:0007669"/>
    <property type="project" value="UniProtKB-UniRule"/>
</dbReference>
<dbReference type="Pfam" id="PF02875">
    <property type="entry name" value="Mur_ligase_C"/>
    <property type="match status" value="1"/>
</dbReference>
<dbReference type="GO" id="GO:0005737">
    <property type="term" value="C:cytoplasm"/>
    <property type="evidence" value="ECO:0007669"/>
    <property type="project" value="UniProtKB-SubCell"/>
</dbReference>
<name>A0A0B5FWR2_9BACT</name>
<keyword evidence="11" id="KW-0460">Magnesium</keyword>
<dbReference type="InterPro" id="IPR004101">
    <property type="entry name" value="Mur_ligase_C"/>
</dbReference>
<dbReference type="SUPFAM" id="SSF53623">
    <property type="entry name" value="MurD-like peptide ligases, catalytic domain"/>
    <property type="match status" value="1"/>
</dbReference>
<dbReference type="Proteomes" id="UP000035036">
    <property type="component" value="Chromosome"/>
</dbReference>
<dbReference type="InterPro" id="IPR036565">
    <property type="entry name" value="Mur-like_cat_sf"/>
</dbReference>
<dbReference type="InterPro" id="IPR018109">
    <property type="entry name" value="Folylpolyglutamate_synth_CS"/>
</dbReference>
<dbReference type="UniPathway" id="UPA00219"/>
<feature type="binding site" evidence="11">
    <location>
        <begin position="407"/>
        <end position="410"/>
    </location>
    <ligand>
        <name>meso-2,6-diaminopimelate</name>
        <dbReference type="ChEBI" id="CHEBI:57791"/>
    </ligand>
</feature>
<feature type="domain" description="Mur ligase C-terminal" evidence="14">
    <location>
        <begin position="334"/>
        <end position="474"/>
    </location>
</feature>
<reference evidence="16 17" key="1">
    <citation type="journal article" date="2015" name="Genome Announc.">
        <title>Genomes of Geoalkalibacter ferrihydriticus Z-0531T and Geoalkalibacter subterraneus Red1T, Two Haloalkaliphilic Metal-Reducing Deltaproteobacteria.</title>
        <authorList>
            <person name="Badalamenti J.P."/>
            <person name="Krajmalnik-Brown R."/>
            <person name="Torres C.I."/>
            <person name="Bond D.R."/>
        </authorList>
    </citation>
    <scope>NUCLEOTIDE SEQUENCE [LARGE SCALE GENOMIC DNA]</scope>
    <source>
        <strain evidence="16 17">Red1</strain>
    </source>
</reference>
<gene>
    <name evidence="11" type="primary">murE</name>
    <name evidence="16" type="ORF">GSUB_13015</name>
</gene>
<dbReference type="Pfam" id="PF08245">
    <property type="entry name" value="Mur_ligase_M"/>
    <property type="match status" value="1"/>
</dbReference>
<dbReference type="GO" id="GO:0008765">
    <property type="term" value="F:UDP-N-acetylmuramoylalanyl-D-glutamate-2,6-diaminopimelate ligase activity"/>
    <property type="evidence" value="ECO:0007669"/>
    <property type="project" value="UniProtKB-UniRule"/>
</dbReference>
<dbReference type="PROSITE" id="PS01011">
    <property type="entry name" value="FOLYLPOLYGLU_SYNT_1"/>
    <property type="match status" value="1"/>
</dbReference>
<feature type="domain" description="Mur ligase central" evidence="15">
    <location>
        <begin position="112"/>
        <end position="311"/>
    </location>
</feature>
<protein>
    <recommendedName>
        <fullName evidence="11">UDP-N-acetylmuramoyl-L-alanyl-D-glutamate--2,6-diaminopimelate ligase</fullName>
        <ecNumber evidence="11">6.3.2.13</ecNumber>
    </recommendedName>
    <alternativeName>
        <fullName evidence="11">Meso-A2pm-adding enzyme</fullName>
    </alternativeName>
    <alternativeName>
        <fullName evidence="11">Meso-diaminopimelate-adding enzyme</fullName>
    </alternativeName>
    <alternativeName>
        <fullName evidence="11">UDP-MurNAc-L-Ala-D-Glu:meso-diaminopimelate ligase</fullName>
    </alternativeName>
    <alternativeName>
        <fullName evidence="11">UDP-MurNAc-tripeptide synthetase</fullName>
    </alternativeName>
    <alternativeName>
        <fullName evidence="11">UDP-N-acetylmuramyl-tripeptide synthetase</fullName>
    </alternativeName>
</protein>
<dbReference type="AlphaFoldDB" id="A0A0B5FWR2"/>
<dbReference type="EC" id="6.3.2.13" evidence="11"/>
<keyword evidence="7 11" id="KW-0133">Cell shape</keyword>
<keyword evidence="2 11" id="KW-0963">Cytoplasm</keyword>
<dbReference type="STRING" id="483547.GSUB_13015"/>
<dbReference type="PANTHER" id="PTHR23135:SF4">
    <property type="entry name" value="UDP-N-ACETYLMURAMOYL-L-ALANYL-D-GLUTAMATE--2,6-DIAMINOPIMELATE LIGASE MURE HOMOLOG, CHLOROPLASTIC"/>
    <property type="match status" value="1"/>
</dbReference>
<accession>A0A0B5FWR2</accession>
<evidence type="ECO:0000256" key="1">
    <source>
        <dbReference type="ARBA" id="ARBA00005898"/>
    </source>
</evidence>
<feature type="short sequence motif" description="Meso-diaminopimelate recognition motif" evidence="11">
    <location>
        <begin position="407"/>
        <end position="410"/>
    </location>
</feature>
<keyword evidence="4 11" id="KW-0132">Cell division</keyword>
<dbReference type="HOGENOM" id="CLU_022291_4_1_7"/>
<dbReference type="SUPFAM" id="SSF63418">
    <property type="entry name" value="MurE/MurF N-terminal domain"/>
    <property type="match status" value="1"/>
</dbReference>
<dbReference type="GO" id="GO:0009252">
    <property type="term" value="P:peptidoglycan biosynthetic process"/>
    <property type="evidence" value="ECO:0007669"/>
    <property type="project" value="UniProtKB-UniRule"/>
</dbReference>
<dbReference type="Gene3D" id="3.40.1190.10">
    <property type="entry name" value="Mur-like, catalytic domain"/>
    <property type="match status" value="1"/>
</dbReference>
<dbReference type="HAMAP" id="MF_00208">
    <property type="entry name" value="MurE"/>
    <property type="match status" value="1"/>
</dbReference>
<dbReference type="GO" id="GO:0000287">
    <property type="term" value="F:magnesium ion binding"/>
    <property type="evidence" value="ECO:0007669"/>
    <property type="project" value="UniProtKB-UniRule"/>
</dbReference>
<dbReference type="InterPro" id="IPR036615">
    <property type="entry name" value="Mur_ligase_C_dom_sf"/>
</dbReference>
<evidence type="ECO:0000256" key="3">
    <source>
        <dbReference type="ARBA" id="ARBA00022598"/>
    </source>
</evidence>
<feature type="binding site" evidence="11">
    <location>
        <position position="472"/>
    </location>
    <ligand>
        <name>meso-2,6-diaminopimelate</name>
        <dbReference type="ChEBI" id="CHEBI:57791"/>
    </ligand>
</feature>
<evidence type="ECO:0000259" key="14">
    <source>
        <dbReference type="Pfam" id="PF02875"/>
    </source>
</evidence>
<dbReference type="RefSeq" id="WP_040202522.1">
    <property type="nucleotide sequence ID" value="NZ_CP010311.1"/>
</dbReference>
<feature type="binding site" evidence="11">
    <location>
        <begin position="156"/>
        <end position="157"/>
    </location>
    <ligand>
        <name>UDP-N-acetyl-alpha-D-muramoyl-L-alanyl-D-glutamate</name>
        <dbReference type="ChEBI" id="CHEBI:83900"/>
    </ligand>
</feature>
<comment type="similarity">
    <text evidence="1 11">Belongs to the MurCDEF family. MurE subfamily.</text>
</comment>
<dbReference type="GO" id="GO:0071555">
    <property type="term" value="P:cell wall organization"/>
    <property type="evidence" value="ECO:0007669"/>
    <property type="project" value="UniProtKB-KW"/>
</dbReference>
<feature type="binding site" evidence="11">
    <location>
        <position position="191"/>
    </location>
    <ligand>
        <name>UDP-N-acetyl-alpha-D-muramoyl-L-alanyl-D-glutamate</name>
        <dbReference type="ChEBI" id="CHEBI:83900"/>
    </ligand>
</feature>
<evidence type="ECO:0000256" key="11">
    <source>
        <dbReference type="HAMAP-Rule" id="MF_00208"/>
    </source>
</evidence>
<evidence type="ECO:0000259" key="13">
    <source>
        <dbReference type="Pfam" id="PF01225"/>
    </source>
</evidence>
<dbReference type="EMBL" id="CP010311">
    <property type="protein sequence ID" value="AJF08041.1"/>
    <property type="molecule type" value="Genomic_DNA"/>
</dbReference>
<comment type="cofactor">
    <cofactor evidence="11">
        <name>Mg(2+)</name>
        <dbReference type="ChEBI" id="CHEBI:18420"/>
    </cofactor>
</comment>
<dbReference type="InterPro" id="IPR000713">
    <property type="entry name" value="Mur_ligase_N"/>
</dbReference>
<evidence type="ECO:0000256" key="5">
    <source>
        <dbReference type="ARBA" id="ARBA00022741"/>
    </source>
</evidence>
<keyword evidence="17" id="KW-1185">Reference proteome</keyword>
<comment type="subcellular location">
    <subcellularLocation>
        <location evidence="11 12">Cytoplasm</location>
    </subcellularLocation>
</comment>
<keyword evidence="3 11" id="KW-0436">Ligase</keyword>
<dbReference type="Gene3D" id="3.90.190.20">
    <property type="entry name" value="Mur ligase, C-terminal domain"/>
    <property type="match status" value="1"/>
</dbReference>
<organism evidence="16 17">
    <name type="scientific">Geoalkalibacter subterraneus</name>
    <dbReference type="NCBI Taxonomy" id="483547"/>
    <lineage>
        <taxon>Bacteria</taxon>
        <taxon>Pseudomonadati</taxon>
        <taxon>Thermodesulfobacteriota</taxon>
        <taxon>Desulfuromonadia</taxon>
        <taxon>Desulfuromonadales</taxon>
        <taxon>Geoalkalibacteraceae</taxon>
        <taxon>Geoalkalibacter</taxon>
    </lineage>
</organism>
<feature type="modified residue" description="N6-carboxylysine" evidence="11">
    <location>
        <position position="223"/>
    </location>
</feature>
<keyword evidence="9 11" id="KW-0131">Cell cycle</keyword>
<feature type="domain" description="Mur ligase N-terminal catalytic" evidence="13">
    <location>
        <begin position="26"/>
        <end position="96"/>
    </location>
</feature>
<comment type="catalytic activity">
    <reaction evidence="11">
        <text>UDP-N-acetyl-alpha-D-muramoyl-L-alanyl-D-glutamate + meso-2,6-diaminopimelate + ATP = UDP-N-acetyl-alpha-D-muramoyl-L-alanyl-gamma-D-glutamyl-meso-2,6-diaminopimelate + ADP + phosphate + H(+)</text>
        <dbReference type="Rhea" id="RHEA:23676"/>
        <dbReference type="ChEBI" id="CHEBI:15378"/>
        <dbReference type="ChEBI" id="CHEBI:30616"/>
        <dbReference type="ChEBI" id="CHEBI:43474"/>
        <dbReference type="ChEBI" id="CHEBI:57791"/>
        <dbReference type="ChEBI" id="CHEBI:83900"/>
        <dbReference type="ChEBI" id="CHEBI:83905"/>
        <dbReference type="ChEBI" id="CHEBI:456216"/>
        <dbReference type="EC" id="6.3.2.13"/>
    </reaction>
</comment>
<dbReference type="Gene3D" id="3.40.1390.10">
    <property type="entry name" value="MurE/MurF, N-terminal domain"/>
    <property type="match status" value="1"/>
</dbReference>
<proteinExistence type="inferred from homology"/>
<evidence type="ECO:0000313" key="16">
    <source>
        <dbReference type="EMBL" id="AJF08041.1"/>
    </source>
</evidence>
<dbReference type="PANTHER" id="PTHR23135">
    <property type="entry name" value="MUR LIGASE FAMILY MEMBER"/>
    <property type="match status" value="1"/>
</dbReference>
<dbReference type="SUPFAM" id="SSF53244">
    <property type="entry name" value="MurD-like peptide ligases, peptide-binding domain"/>
    <property type="match status" value="1"/>
</dbReference>
<dbReference type="NCBIfam" id="NF001126">
    <property type="entry name" value="PRK00139.1-4"/>
    <property type="match status" value="1"/>
</dbReference>
<feature type="binding site" evidence="11">
    <location>
        <position position="383"/>
    </location>
    <ligand>
        <name>meso-2,6-diaminopimelate</name>
        <dbReference type="ChEBI" id="CHEBI:57791"/>
    </ligand>
</feature>
<comment type="function">
    <text evidence="11">Catalyzes the addition of meso-diaminopimelic acid to the nucleotide precursor UDP-N-acetylmuramoyl-L-alanyl-D-glutamate (UMAG) in the biosynthesis of bacterial cell-wall peptidoglycan.</text>
</comment>
<feature type="binding site" evidence="11">
    <location>
        <position position="34"/>
    </location>
    <ligand>
        <name>UDP-N-acetyl-alpha-D-muramoyl-L-alanyl-D-glutamate</name>
        <dbReference type="ChEBI" id="CHEBI:83900"/>
    </ligand>
</feature>
<evidence type="ECO:0000256" key="10">
    <source>
        <dbReference type="ARBA" id="ARBA00023316"/>
    </source>
</evidence>
<evidence type="ECO:0000256" key="4">
    <source>
        <dbReference type="ARBA" id="ARBA00022618"/>
    </source>
</evidence>
<dbReference type="OrthoDB" id="9800958at2"/>
<comment type="caution">
    <text evidence="11">Lacks conserved residue(s) required for the propagation of feature annotation.</text>
</comment>
<evidence type="ECO:0000256" key="8">
    <source>
        <dbReference type="ARBA" id="ARBA00022984"/>
    </source>
</evidence>
<keyword evidence="8 11" id="KW-0573">Peptidoglycan synthesis</keyword>
<keyword evidence="10 11" id="KW-0961">Cell wall biogenesis/degradation</keyword>
<feature type="binding site" evidence="11">
    <location>
        <position position="476"/>
    </location>
    <ligand>
        <name>meso-2,6-diaminopimelate</name>
        <dbReference type="ChEBI" id="CHEBI:57791"/>
    </ligand>
</feature>